<dbReference type="GO" id="GO:0071944">
    <property type="term" value="C:cell periphery"/>
    <property type="evidence" value="ECO:0007669"/>
    <property type="project" value="TreeGrafter"/>
</dbReference>
<comment type="similarity">
    <text evidence="1 2">Belongs to the MINDY deubiquitinase family. FAM63 subfamily.</text>
</comment>
<dbReference type="PANTHER" id="PTHR18063:SF6">
    <property type="entry name" value="UBIQUITIN CARBOXYL-TERMINAL HYDROLASE"/>
    <property type="match status" value="1"/>
</dbReference>
<reference evidence="5 6" key="1">
    <citation type="submission" date="2013-11" db="EMBL/GenBank/DDBJ databases">
        <title>Genome sequencing of Stegodyphus mimosarum.</title>
        <authorList>
            <person name="Bechsgaard J."/>
        </authorList>
    </citation>
    <scope>NUCLEOTIDE SEQUENCE [LARGE SCALE GENOMIC DNA]</scope>
</reference>
<keyword evidence="2" id="KW-0788">Thiol protease</keyword>
<dbReference type="OrthoDB" id="10261212at2759"/>
<sequence>MAASVEDQVKDGEQNESQSSHTDEGISSASDINAEIENSIFTSPDPEPGVSAASDNVDNETKSPVKEKCTVPDDKTDSIYHIKWISLNGRKSPIVTQNENGPCPLIAIINVLIMKGRITLPSLVDFVTTENLMEYLGDCILDSI</sequence>
<dbReference type="EC" id="3.4.19.12" evidence="2"/>
<dbReference type="InterPro" id="IPR033979">
    <property type="entry name" value="MINDY_domain"/>
</dbReference>
<keyword evidence="2" id="KW-0833">Ubl conjugation pathway</keyword>
<dbReference type="STRING" id="407821.A0A087TSY5"/>
<dbReference type="GO" id="GO:0016807">
    <property type="term" value="F:cysteine-type carboxypeptidase activity"/>
    <property type="evidence" value="ECO:0007669"/>
    <property type="project" value="TreeGrafter"/>
</dbReference>
<evidence type="ECO:0000256" key="3">
    <source>
        <dbReference type="SAM" id="MobiDB-lite"/>
    </source>
</evidence>
<keyword evidence="6" id="KW-1185">Reference proteome</keyword>
<protein>
    <recommendedName>
        <fullName evidence="2">Ubiquitin carboxyl-terminal hydrolase</fullName>
        <ecNumber evidence="2">3.4.19.12</ecNumber>
    </recommendedName>
</protein>
<proteinExistence type="inferred from homology"/>
<dbReference type="GO" id="GO:1990380">
    <property type="term" value="F:K48-linked deubiquitinase activity"/>
    <property type="evidence" value="ECO:0007669"/>
    <property type="project" value="UniProtKB-UniRule"/>
</dbReference>
<evidence type="ECO:0000313" key="5">
    <source>
        <dbReference type="EMBL" id="KFM68224.1"/>
    </source>
</evidence>
<dbReference type="InterPro" id="IPR007518">
    <property type="entry name" value="MINDY"/>
</dbReference>
<feature type="compositionally biased region" description="Polar residues" evidence="3">
    <location>
        <begin position="15"/>
        <end position="31"/>
    </location>
</feature>
<feature type="domain" description="MINDY deubiquitinase" evidence="4">
    <location>
        <begin position="79"/>
        <end position="143"/>
    </location>
</feature>
<dbReference type="Pfam" id="PF04424">
    <property type="entry name" value="MINDY_DUB"/>
    <property type="match status" value="1"/>
</dbReference>
<keyword evidence="2" id="KW-0645">Protease</keyword>
<dbReference type="GO" id="GO:0004843">
    <property type="term" value="F:cysteine-type deubiquitinase activity"/>
    <property type="evidence" value="ECO:0007669"/>
    <property type="project" value="UniProtKB-UniRule"/>
</dbReference>
<organism evidence="5 6">
    <name type="scientific">Stegodyphus mimosarum</name>
    <name type="common">African social velvet spider</name>
    <dbReference type="NCBI Taxonomy" id="407821"/>
    <lineage>
        <taxon>Eukaryota</taxon>
        <taxon>Metazoa</taxon>
        <taxon>Ecdysozoa</taxon>
        <taxon>Arthropoda</taxon>
        <taxon>Chelicerata</taxon>
        <taxon>Arachnida</taxon>
        <taxon>Araneae</taxon>
        <taxon>Araneomorphae</taxon>
        <taxon>Entelegynae</taxon>
        <taxon>Eresoidea</taxon>
        <taxon>Eresidae</taxon>
        <taxon>Stegodyphus</taxon>
    </lineage>
</organism>
<feature type="non-terminal residue" evidence="5">
    <location>
        <position position="144"/>
    </location>
</feature>
<dbReference type="GO" id="GO:0036435">
    <property type="term" value="F:K48-linked polyubiquitin modification-dependent protein binding"/>
    <property type="evidence" value="ECO:0007669"/>
    <property type="project" value="UniProtKB-UniRule"/>
</dbReference>
<dbReference type="AlphaFoldDB" id="A0A087TSY5"/>
<dbReference type="GO" id="GO:0071108">
    <property type="term" value="P:protein K48-linked deubiquitination"/>
    <property type="evidence" value="ECO:0007669"/>
    <property type="project" value="TreeGrafter"/>
</dbReference>
<comment type="function">
    <text evidence="2">Hydrolase that can specifically remove 'Lys-48'-linked conjugated ubiquitin from proteins. Has exodeubiquitinase activity and has a preference for long polyubiquitin chains. May play a regulatory role at the level of protein turnover.</text>
</comment>
<evidence type="ECO:0000313" key="6">
    <source>
        <dbReference type="Proteomes" id="UP000054359"/>
    </source>
</evidence>
<evidence type="ECO:0000259" key="4">
    <source>
        <dbReference type="Pfam" id="PF04424"/>
    </source>
</evidence>
<evidence type="ECO:0000256" key="2">
    <source>
        <dbReference type="RuleBase" id="RU367139"/>
    </source>
</evidence>
<evidence type="ECO:0000256" key="1">
    <source>
        <dbReference type="ARBA" id="ARBA00006616"/>
    </source>
</evidence>
<accession>A0A087TSY5</accession>
<name>A0A087TSY5_STEMI</name>
<gene>
    <name evidence="5" type="ORF">X975_24502</name>
</gene>
<feature type="compositionally biased region" description="Basic and acidic residues" evidence="3">
    <location>
        <begin position="59"/>
        <end position="71"/>
    </location>
</feature>
<dbReference type="PANTHER" id="PTHR18063">
    <property type="entry name" value="NF-E2 INDUCIBLE PROTEIN"/>
    <property type="match status" value="1"/>
</dbReference>
<comment type="catalytic activity">
    <reaction evidence="2">
        <text>Thiol-dependent hydrolysis of ester, thioester, amide, peptide and isopeptide bonds formed by the C-terminal Gly of ubiquitin (a 76-residue protein attached to proteins as an intracellular targeting signal).</text>
        <dbReference type="EC" id="3.4.19.12"/>
    </reaction>
</comment>
<dbReference type="OMA" id="HIKWISL"/>
<dbReference type="Proteomes" id="UP000054359">
    <property type="component" value="Unassembled WGS sequence"/>
</dbReference>
<dbReference type="GO" id="GO:0005829">
    <property type="term" value="C:cytosol"/>
    <property type="evidence" value="ECO:0007669"/>
    <property type="project" value="TreeGrafter"/>
</dbReference>
<dbReference type="GO" id="GO:0140934">
    <property type="term" value="F:histone deubiquitinase activity"/>
    <property type="evidence" value="ECO:0007669"/>
    <property type="project" value="UniProtKB-UniRule"/>
</dbReference>
<dbReference type="EMBL" id="KK116605">
    <property type="protein sequence ID" value="KFM68224.1"/>
    <property type="molecule type" value="Genomic_DNA"/>
</dbReference>
<feature type="region of interest" description="Disordered" evidence="3">
    <location>
        <begin position="1"/>
        <end position="71"/>
    </location>
</feature>
<keyword evidence="2" id="KW-0378">Hydrolase</keyword>
<dbReference type="GO" id="GO:0006508">
    <property type="term" value="P:proteolysis"/>
    <property type="evidence" value="ECO:0007669"/>
    <property type="project" value="UniProtKB-KW"/>
</dbReference>